<dbReference type="Proteomes" id="UP000053989">
    <property type="component" value="Unassembled WGS sequence"/>
</dbReference>
<reference evidence="2" key="2">
    <citation type="submission" date="2015-01" db="EMBL/GenBank/DDBJ databases">
        <title>Evolutionary Origins and Diversification of the Mycorrhizal Mutualists.</title>
        <authorList>
            <consortium name="DOE Joint Genome Institute"/>
            <consortium name="Mycorrhizal Genomics Consortium"/>
            <person name="Kohler A."/>
            <person name="Kuo A."/>
            <person name="Nagy L.G."/>
            <person name="Floudas D."/>
            <person name="Copeland A."/>
            <person name="Barry K.W."/>
            <person name="Cichocki N."/>
            <person name="Veneault-Fourrey C."/>
            <person name="LaButti K."/>
            <person name="Lindquist E.A."/>
            <person name="Lipzen A."/>
            <person name="Lundell T."/>
            <person name="Morin E."/>
            <person name="Murat C."/>
            <person name="Riley R."/>
            <person name="Ohm R."/>
            <person name="Sun H."/>
            <person name="Tunlid A."/>
            <person name="Henrissat B."/>
            <person name="Grigoriev I.V."/>
            <person name="Hibbett D.S."/>
            <person name="Martin F."/>
        </authorList>
    </citation>
    <scope>NUCLEOTIDE SEQUENCE [LARGE SCALE GENOMIC DNA]</scope>
    <source>
        <strain evidence="2">Foug A</strain>
    </source>
</reference>
<sequence length="70" mass="7965">MLFHLTSGYLPQPHLAATLSVNTDSDHWHVSLIQSTRLFGGEQITHRTSDLVSQIKVPFWILVRPVDVTR</sequence>
<accession>A0A0C2ZQS3</accession>
<dbReference type="HOGENOM" id="CLU_2759298_0_0_1"/>
<gene>
    <name evidence="1" type="ORF">SCLCIDRAFT_1213728</name>
</gene>
<keyword evidence="2" id="KW-1185">Reference proteome</keyword>
<dbReference type="InParanoid" id="A0A0C2ZQS3"/>
<proteinExistence type="predicted"/>
<organism evidence="1 2">
    <name type="scientific">Scleroderma citrinum Foug A</name>
    <dbReference type="NCBI Taxonomy" id="1036808"/>
    <lineage>
        <taxon>Eukaryota</taxon>
        <taxon>Fungi</taxon>
        <taxon>Dikarya</taxon>
        <taxon>Basidiomycota</taxon>
        <taxon>Agaricomycotina</taxon>
        <taxon>Agaricomycetes</taxon>
        <taxon>Agaricomycetidae</taxon>
        <taxon>Boletales</taxon>
        <taxon>Sclerodermatineae</taxon>
        <taxon>Sclerodermataceae</taxon>
        <taxon>Scleroderma</taxon>
    </lineage>
</organism>
<evidence type="ECO:0000313" key="2">
    <source>
        <dbReference type="Proteomes" id="UP000053989"/>
    </source>
</evidence>
<reference evidence="1 2" key="1">
    <citation type="submission" date="2014-04" db="EMBL/GenBank/DDBJ databases">
        <authorList>
            <consortium name="DOE Joint Genome Institute"/>
            <person name="Kuo A."/>
            <person name="Kohler A."/>
            <person name="Nagy L.G."/>
            <person name="Floudas D."/>
            <person name="Copeland A."/>
            <person name="Barry K.W."/>
            <person name="Cichocki N."/>
            <person name="Veneault-Fourrey C."/>
            <person name="LaButti K."/>
            <person name="Lindquist E.A."/>
            <person name="Lipzen A."/>
            <person name="Lundell T."/>
            <person name="Morin E."/>
            <person name="Murat C."/>
            <person name="Sun H."/>
            <person name="Tunlid A."/>
            <person name="Henrissat B."/>
            <person name="Grigoriev I.V."/>
            <person name="Hibbett D.S."/>
            <person name="Martin F."/>
            <person name="Nordberg H.P."/>
            <person name="Cantor M.N."/>
            <person name="Hua S.X."/>
        </authorList>
    </citation>
    <scope>NUCLEOTIDE SEQUENCE [LARGE SCALE GENOMIC DNA]</scope>
    <source>
        <strain evidence="1 2">Foug A</strain>
    </source>
</reference>
<protein>
    <submittedName>
        <fullName evidence="1">Uncharacterized protein</fullName>
    </submittedName>
</protein>
<dbReference type="EMBL" id="KN822031">
    <property type="protein sequence ID" value="KIM63928.1"/>
    <property type="molecule type" value="Genomic_DNA"/>
</dbReference>
<evidence type="ECO:0000313" key="1">
    <source>
        <dbReference type="EMBL" id="KIM63928.1"/>
    </source>
</evidence>
<name>A0A0C2ZQS3_9AGAM</name>
<dbReference type="AlphaFoldDB" id="A0A0C2ZQS3"/>